<dbReference type="CDD" id="cd19978">
    <property type="entry name" value="PBP1_ABC_ligand_binding-like"/>
    <property type="match status" value="1"/>
</dbReference>
<dbReference type="AlphaFoldDB" id="A0A953J3M1"/>
<protein>
    <submittedName>
        <fullName evidence="7">ABC transporter substrate-binding protein</fullName>
    </submittedName>
</protein>
<keyword evidence="4" id="KW-0029">Amino-acid transport</keyword>
<feature type="chain" id="PRO_5037325374" evidence="5">
    <location>
        <begin position="22"/>
        <end position="378"/>
    </location>
</feature>
<dbReference type="InterPro" id="IPR000709">
    <property type="entry name" value="Leu_Ile_Val-bd"/>
</dbReference>
<evidence type="ECO:0000256" key="1">
    <source>
        <dbReference type="ARBA" id="ARBA00010062"/>
    </source>
</evidence>
<dbReference type="InterPro" id="IPR028082">
    <property type="entry name" value="Peripla_BP_I"/>
</dbReference>
<keyword evidence="3 5" id="KW-0732">Signal</keyword>
<evidence type="ECO:0000256" key="5">
    <source>
        <dbReference type="SAM" id="SignalP"/>
    </source>
</evidence>
<evidence type="ECO:0000259" key="6">
    <source>
        <dbReference type="Pfam" id="PF13458"/>
    </source>
</evidence>
<reference evidence="7" key="2">
    <citation type="submission" date="2021-08" db="EMBL/GenBank/DDBJ databases">
        <authorList>
            <person name="Dalcin Martins P."/>
        </authorList>
    </citation>
    <scope>NUCLEOTIDE SEQUENCE</scope>
    <source>
        <strain evidence="7">MAG_39</strain>
    </source>
</reference>
<feature type="domain" description="Leucine-binding protein" evidence="6">
    <location>
        <begin position="31"/>
        <end position="370"/>
    </location>
</feature>
<dbReference type="SUPFAM" id="SSF53822">
    <property type="entry name" value="Periplasmic binding protein-like I"/>
    <property type="match status" value="1"/>
</dbReference>
<organism evidence="7 8">
    <name type="scientific">Candidatus Nitrobium versatile</name>
    <dbReference type="NCBI Taxonomy" id="2884831"/>
    <lineage>
        <taxon>Bacteria</taxon>
        <taxon>Pseudomonadati</taxon>
        <taxon>Nitrospirota</taxon>
        <taxon>Nitrospiria</taxon>
        <taxon>Nitrospirales</taxon>
        <taxon>Nitrospiraceae</taxon>
        <taxon>Candidatus Nitrobium</taxon>
    </lineage>
</organism>
<evidence type="ECO:0000256" key="2">
    <source>
        <dbReference type="ARBA" id="ARBA00022448"/>
    </source>
</evidence>
<dbReference type="PRINTS" id="PR00337">
    <property type="entry name" value="LEUILEVALBP"/>
</dbReference>
<dbReference type="Proteomes" id="UP000705867">
    <property type="component" value="Unassembled WGS sequence"/>
</dbReference>
<keyword evidence="2" id="KW-0813">Transport</keyword>
<evidence type="ECO:0000313" key="8">
    <source>
        <dbReference type="Proteomes" id="UP000705867"/>
    </source>
</evidence>
<accession>A0A953J3M1</accession>
<sequence length="378" mass="39120">MAHIGVVVAAVMIFLLTPVFAADPGITDTGLKIGMVNVQTGSASGLGKGMAAGIRAVFDEVNTKGGINGRKIDLVVGDDGYEPNKAVDETLRLIESEKIFAFIGFVGTPTGNAIKPVLAEYKVPGIGFFTGAMSLRSPVTREIINIRASYDDEADRFVGAFVDAGLRKIAVFYQDDSFGTAVLSGTGKALKKRGLEVAAKGTFQRNTVAVESGLAAVSAANPDALVLVGPYAPLAVFVQKARQSGLNVPMATVSFVGTDSFISAAGAAGEGVIISQVVPSPHDPSVKVVAECAALLKGEKLGYVNLEGCITAKAMVLALERAGKEVTRERLIEIFEGMKGVDLGGVSLTFGADDHQGSDSVFLTRVQGGKAAPVTGLK</sequence>
<evidence type="ECO:0000313" key="7">
    <source>
        <dbReference type="EMBL" id="MBZ0155668.1"/>
    </source>
</evidence>
<dbReference type="Pfam" id="PF13458">
    <property type="entry name" value="Peripla_BP_6"/>
    <property type="match status" value="1"/>
</dbReference>
<evidence type="ECO:0000256" key="4">
    <source>
        <dbReference type="ARBA" id="ARBA00022970"/>
    </source>
</evidence>
<dbReference type="Gene3D" id="3.40.50.2300">
    <property type="match status" value="2"/>
</dbReference>
<feature type="signal peptide" evidence="5">
    <location>
        <begin position="1"/>
        <end position="21"/>
    </location>
</feature>
<reference evidence="7" key="1">
    <citation type="journal article" date="2021" name="bioRxiv">
        <title>Unraveling nitrogen, sulfur and carbon metabolic pathways and microbial community transcriptional responses to substrate deprivation and toxicity stresses in a bioreactor mimicking anoxic brackish coastal sediment conditions.</title>
        <authorList>
            <person name="Martins P.D."/>
            <person name="Echeveste M.J."/>
            <person name="Arshad A."/>
            <person name="Kurth J."/>
            <person name="Ouboter H."/>
            <person name="Jetten M.S.M."/>
            <person name="Welte C.U."/>
        </authorList>
    </citation>
    <scope>NUCLEOTIDE SEQUENCE</scope>
    <source>
        <strain evidence="7">MAG_39</strain>
    </source>
</reference>
<comment type="caution">
    <text evidence="7">The sequence shown here is derived from an EMBL/GenBank/DDBJ whole genome shotgun (WGS) entry which is preliminary data.</text>
</comment>
<dbReference type="GO" id="GO:0006865">
    <property type="term" value="P:amino acid transport"/>
    <property type="evidence" value="ECO:0007669"/>
    <property type="project" value="UniProtKB-KW"/>
</dbReference>
<proteinExistence type="inferred from homology"/>
<dbReference type="EMBL" id="JAIOIV010000040">
    <property type="protein sequence ID" value="MBZ0155668.1"/>
    <property type="molecule type" value="Genomic_DNA"/>
</dbReference>
<dbReference type="PANTHER" id="PTHR47235:SF1">
    <property type="entry name" value="BLR6548 PROTEIN"/>
    <property type="match status" value="1"/>
</dbReference>
<name>A0A953J3M1_9BACT</name>
<comment type="similarity">
    <text evidence="1">Belongs to the leucine-binding protein family.</text>
</comment>
<gene>
    <name evidence="7" type="ORF">K8I29_05560</name>
</gene>
<dbReference type="InterPro" id="IPR028081">
    <property type="entry name" value="Leu-bd"/>
</dbReference>
<evidence type="ECO:0000256" key="3">
    <source>
        <dbReference type="ARBA" id="ARBA00022729"/>
    </source>
</evidence>
<dbReference type="PANTHER" id="PTHR47235">
    <property type="entry name" value="BLR6548 PROTEIN"/>
    <property type="match status" value="1"/>
</dbReference>